<sequence>MEEAPKRILSFRSGKSFNVKKTAEKRVAQFPSTWFNTEGNDKPKLIIPKSNMDLKTLRASAQLFMSGAKVHIDIILEYIFVVLSNVVEENSHRWGSYGVAIAGEKGKINPFCMFLVSRTESRATDAVVSKEALNESVDIWLCLYILSVYRIEKITEQKYKNDTIKKMCDHVIMLGGTTFNQYTEAAVKNRSWANSPDFRKLIAGLDMFFHRFEANDFSILRFATIGSRFRDCAALQVYSYVSELCGFTEPGDLLHWVFNETLAEEAEAMFNNNEEYDDNESYFPYHIDMGLVARSAYSSRVSPGMHFFCNLVGALLGSERCLNARALLDKDIPGITNNAKWVGFIFMKSPELRTFFADDTEEGRQLKAQQEEALRRRMEERAAQFMEIAEGDKSEGEPEEVDLEEVSWQPIGRNPAQWIDYITIQHGEPNATMKATFRDMQAGIKNPRPGSIAEFITKPIFHS</sequence>
<evidence type="ECO:0000256" key="2">
    <source>
        <dbReference type="ARBA" id="ARBA00004328"/>
    </source>
</evidence>
<proteinExistence type="predicted"/>
<dbReference type="OrthoDB" id="22890at10239"/>
<keyword evidence="7" id="KW-0694">RNA-binding</keyword>
<evidence type="ECO:0000256" key="8">
    <source>
        <dbReference type="ARBA" id="ARBA00023086"/>
    </source>
</evidence>
<evidence type="ECO:0000256" key="1">
    <source>
        <dbReference type="ARBA" id="ARBA00004192"/>
    </source>
</evidence>
<organism evidence="13">
    <name type="scientific">Hubei diptera virus 10</name>
    <dbReference type="NCBI Taxonomy" id="1922871"/>
    <lineage>
        <taxon>Viruses</taxon>
        <taxon>Riboviria</taxon>
        <taxon>Orthornavirae</taxon>
        <taxon>Negarnaviricota</taxon>
        <taxon>Haploviricotina</taxon>
        <taxon>Monjiviricetes</taxon>
        <taxon>Mononegavirales</taxon>
        <taxon>Rhabdoviridae</taxon>
        <taxon>Alpharhabdovirinae</taxon>
        <taxon>Sigmavirus</taxon>
        <taxon>Sigmavirus myga</taxon>
    </lineage>
</organism>
<keyword evidence="5" id="KW-0167">Capsid protein</keyword>
<dbReference type="EMBL" id="KX884433">
    <property type="protein sequence ID" value="APG78751.1"/>
    <property type="molecule type" value="Genomic_RNA"/>
</dbReference>
<evidence type="ECO:0000256" key="7">
    <source>
        <dbReference type="ARBA" id="ARBA00022884"/>
    </source>
</evidence>
<keyword evidence="6" id="KW-0946">Virion</keyword>
<dbReference type="GeneID" id="30854814"/>
<evidence type="ECO:0000313" key="13">
    <source>
        <dbReference type="EMBL" id="APG78751.1"/>
    </source>
</evidence>
<evidence type="ECO:0000256" key="11">
    <source>
        <dbReference type="ARBA" id="ARBA00033344"/>
    </source>
</evidence>
<dbReference type="Gene3D" id="1.10.3570.10">
    <property type="entry name" value="Rhabdovirus nucleocapsid protein like domain"/>
    <property type="match status" value="1"/>
</dbReference>
<dbReference type="GO" id="GO:0019013">
    <property type="term" value="C:viral nucleocapsid"/>
    <property type="evidence" value="ECO:0007669"/>
    <property type="project" value="UniProtKB-KW"/>
</dbReference>
<reference evidence="13" key="1">
    <citation type="journal article" date="2016" name="Nature">
        <title>Redefining the invertebrate RNA virosphere.</title>
        <authorList>
            <person name="Shi M."/>
            <person name="Lin X.D."/>
            <person name="Tian J.H."/>
            <person name="Chen L.J."/>
            <person name="Chen X."/>
            <person name="Li C.X."/>
            <person name="Qin X.C."/>
            <person name="Li J."/>
            <person name="Cao J.P."/>
            <person name="Eden J.S."/>
            <person name="Buchmann J."/>
            <person name="Wang W."/>
            <person name="Xu J."/>
            <person name="Holmes E.C."/>
            <person name="Zhang Y.Z."/>
        </authorList>
    </citation>
    <scope>NUCLEOTIDE SEQUENCE [LARGE SCALE GENOMIC DNA]</scope>
    <source>
        <strain evidence="13">SCM43656</strain>
    </source>
</reference>
<dbReference type="InterPro" id="IPR023331">
    <property type="entry name" value="Rhabdovirus_ncapsid_C"/>
</dbReference>
<dbReference type="InterPro" id="IPR023330">
    <property type="entry name" value="Rhabdovirus_ncapsid_N"/>
</dbReference>
<dbReference type="GO" id="GO:0019029">
    <property type="term" value="C:helical viral capsid"/>
    <property type="evidence" value="ECO:0007669"/>
    <property type="project" value="UniProtKB-KW"/>
</dbReference>
<dbReference type="GO" id="GO:1990904">
    <property type="term" value="C:ribonucleoprotein complex"/>
    <property type="evidence" value="ECO:0007669"/>
    <property type="project" value="UniProtKB-KW"/>
</dbReference>
<evidence type="ECO:0000256" key="5">
    <source>
        <dbReference type="ARBA" id="ARBA00022561"/>
    </source>
</evidence>
<accession>A0A1L3KMW0</accession>
<keyword evidence="8 13" id="KW-0543">Viral nucleoprotein</keyword>
<protein>
    <recommendedName>
        <fullName evidence="3">Nucleoprotein</fullName>
    </recommendedName>
    <alternativeName>
        <fullName evidence="11">Nucleocapsid protein</fullName>
    </alternativeName>
</protein>
<dbReference type="Gene3D" id="1.10.3610.10">
    <property type="entry name" value="Nucleoprotein"/>
    <property type="match status" value="1"/>
</dbReference>
<dbReference type="KEGG" id="vg:30854814"/>
<dbReference type="InterPro" id="IPR035961">
    <property type="entry name" value="Rhabdovirus_nucleoprotein-like"/>
</dbReference>
<evidence type="ECO:0000256" key="9">
    <source>
        <dbReference type="ARBA" id="ARBA00023200"/>
    </source>
</evidence>
<dbReference type="GO" id="GO:0030430">
    <property type="term" value="C:host cell cytoplasm"/>
    <property type="evidence" value="ECO:0007669"/>
    <property type="project" value="UniProtKB-SubCell"/>
</dbReference>
<dbReference type="Proteomes" id="UP000204190">
    <property type="component" value="Segment"/>
</dbReference>
<dbReference type="InterPro" id="IPR000448">
    <property type="entry name" value="Rhabdo_ncapsid"/>
</dbReference>
<evidence type="ECO:0000256" key="3">
    <source>
        <dbReference type="ARBA" id="ARBA00014389"/>
    </source>
</evidence>
<dbReference type="Pfam" id="PF00945">
    <property type="entry name" value="Rhabdo_ncap"/>
    <property type="match status" value="1"/>
</dbReference>
<comment type="subcellular location">
    <subcellularLocation>
        <location evidence="1">Host cytoplasm</location>
    </subcellularLocation>
    <subcellularLocation>
        <location evidence="2">Virion</location>
    </subcellularLocation>
</comment>
<dbReference type="SUPFAM" id="SSF140809">
    <property type="entry name" value="Rhabdovirus nucleoprotein-like"/>
    <property type="match status" value="1"/>
</dbReference>
<dbReference type="GO" id="GO:0003723">
    <property type="term" value="F:RNA binding"/>
    <property type="evidence" value="ECO:0007669"/>
    <property type="project" value="UniProtKB-KW"/>
</dbReference>
<evidence type="ECO:0000256" key="10">
    <source>
        <dbReference type="ARBA" id="ARBA00023274"/>
    </source>
</evidence>
<evidence type="ECO:0000256" key="6">
    <source>
        <dbReference type="ARBA" id="ARBA00022844"/>
    </source>
</evidence>
<keyword evidence="14" id="KW-1185">Reference proteome</keyword>
<evidence type="ECO:0000256" key="4">
    <source>
        <dbReference type="ARBA" id="ARBA00022497"/>
    </source>
</evidence>
<feature type="domain" description="Rhabdovirus nucleocapsid" evidence="12">
    <location>
        <begin position="18"/>
        <end position="374"/>
    </location>
</feature>
<evidence type="ECO:0000259" key="12">
    <source>
        <dbReference type="Pfam" id="PF00945"/>
    </source>
</evidence>
<dbReference type="RefSeq" id="YP_009337290.1">
    <property type="nucleotide sequence ID" value="NC_033103.1"/>
</dbReference>
<evidence type="ECO:0000313" key="14">
    <source>
        <dbReference type="Proteomes" id="UP000204190"/>
    </source>
</evidence>
<keyword evidence="10" id="KW-0687">Ribonucleoprotein</keyword>
<keyword evidence="9" id="KW-1035">Host cytoplasm</keyword>
<name>A0A1L3KMW0_9RHAB</name>
<keyword evidence="4" id="KW-1139">Helical capsid protein</keyword>